<dbReference type="Proteomes" id="UP000325827">
    <property type="component" value="Unassembled WGS sequence"/>
</dbReference>
<evidence type="ECO:0000259" key="1">
    <source>
        <dbReference type="Pfam" id="PF20058"/>
    </source>
</evidence>
<evidence type="ECO:0000313" key="2">
    <source>
        <dbReference type="EMBL" id="KAA9107650.1"/>
    </source>
</evidence>
<name>A0A5J5J2S3_9MICO</name>
<reference evidence="3" key="1">
    <citation type="submission" date="2019-09" db="EMBL/GenBank/DDBJ databases">
        <title>Mumia zhuanghuii sp. nov. isolated from the intestinal contents of plateau pika (Ochotona curzoniae) in the Qinghai-Tibet plateau of China.</title>
        <authorList>
            <person name="Tian Z."/>
        </authorList>
    </citation>
    <scope>NUCLEOTIDE SEQUENCE [LARGE SCALE GENOMIC DNA]</scope>
    <source>
        <strain evidence="3">JCM 30598</strain>
    </source>
</reference>
<dbReference type="OrthoDB" id="4735656at2"/>
<gene>
    <name evidence="2" type="ORF">F6B43_09325</name>
</gene>
<organism evidence="2 3">
    <name type="scientific">Microbacterium rhizomatis</name>
    <dbReference type="NCBI Taxonomy" id="1631477"/>
    <lineage>
        <taxon>Bacteria</taxon>
        <taxon>Bacillati</taxon>
        <taxon>Actinomycetota</taxon>
        <taxon>Actinomycetes</taxon>
        <taxon>Micrococcales</taxon>
        <taxon>Microbacteriaceae</taxon>
        <taxon>Microbacterium</taxon>
    </lineage>
</organism>
<dbReference type="RefSeq" id="WP_150448685.1">
    <property type="nucleotide sequence ID" value="NZ_VYSA01000002.1"/>
</dbReference>
<keyword evidence="3" id="KW-1185">Reference proteome</keyword>
<dbReference type="Pfam" id="PF20058">
    <property type="entry name" value="DUF6457"/>
    <property type="match status" value="1"/>
</dbReference>
<sequence length="100" mass="10202">MTEHLPPAALDDWSAALQALFGLGSDDIPIALVLDLARDVANGVARPAAPLSAFVAGLAAGRAGGSPEDARRAVAEITSLAAGWREGEDQARSTDAVRPD</sequence>
<protein>
    <submittedName>
        <fullName evidence="2">Molybdopterin-guanine dinucleotide biosynthesis protein MobA</fullName>
    </submittedName>
</protein>
<feature type="domain" description="DUF6457" evidence="1">
    <location>
        <begin position="6"/>
        <end position="88"/>
    </location>
</feature>
<dbReference type="InterPro" id="IPR045598">
    <property type="entry name" value="DUF6457"/>
</dbReference>
<dbReference type="AlphaFoldDB" id="A0A5J5J2S3"/>
<accession>A0A5J5J2S3</accession>
<comment type="caution">
    <text evidence="2">The sequence shown here is derived from an EMBL/GenBank/DDBJ whole genome shotgun (WGS) entry which is preliminary data.</text>
</comment>
<evidence type="ECO:0000313" key="3">
    <source>
        <dbReference type="Proteomes" id="UP000325827"/>
    </source>
</evidence>
<dbReference type="EMBL" id="VYSA01000002">
    <property type="protein sequence ID" value="KAA9107650.1"/>
    <property type="molecule type" value="Genomic_DNA"/>
</dbReference>
<proteinExistence type="predicted"/>